<dbReference type="RefSeq" id="WP_169640916.1">
    <property type="nucleotide sequence ID" value="NZ_CP048788.1"/>
</dbReference>
<dbReference type="EMBL" id="CP048788">
    <property type="protein sequence ID" value="QJF51699.1"/>
    <property type="molecule type" value="Genomic_DNA"/>
</dbReference>
<keyword evidence="1" id="KW-0238">DNA-binding</keyword>
<dbReference type="AlphaFoldDB" id="A0A858SS31"/>
<proteinExistence type="predicted"/>
<organism evidence="1 2">
    <name type="scientific">Roseobacter ponti</name>
    <dbReference type="NCBI Taxonomy" id="1891787"/>
    <lineage>
        <taxon>Bacteria</taxon>
        <taxon>Pseudomonadati</taxon>
        <taxon>Pseudomonadota</taxon>
        <taxon>Alphaproteobacteria</taxon>
        <taxon>Rhodobacterales</taxon>
        <taxon>Roseobacteraceae</taxon>
        <taxon>Roseobacter</taxon>
    </lineage>
</organism>
<evidence type="ECO:0000313" key="2">
    <source>
        <dbReference type="Proteomes" id="UP000503308"/>
    </source>
</evidence>
<evidence type="ECO:0000313" key="1">
    <source>
        <dbReference type="EMBL" id="QJF51699.1"/>
    </source>
</evidence>
<dbReference type="SUPFAM" id="SSF142906">
    <property type="entry name" value="YjbR-like"/>
    <property type="match status" value="1"/>
</dbReference>
<dbReference type="InterPro" id="IPR038056">
    <property type="entry name" value="YjbR-like_sf"/>
</dbReference>
<gene>
    <name evidence="1" type="ORF">G3256_11265</name>
</gene>
<dbReference type="InterPro" id="IPR058532">
    <property type="entry name" value="YjbR/MT2646/Rv2570-like"/>
</dbReference>
<keyword evidence="2" id="KW-1185">Reference proteome</keyword>
<protein>
    <submittedName>
        <fullName evidence="1">MmcQ/YjbR family DNA-binding protein</fullName>
    </submittedName>
</protein>
<dbReference type="GO" id="GO:0003677">
    <property type="term" value="F:DNA binding"/>
    <property type="evidence" value="ECO:0007669"/>
    <property type="project" value="UniProtKB-KW"/>
</dbReference>
<sequence length="115" mass="12637">MTRMEFDTLCAERPGAVLSGPGELDAWKVGGKMFAFFGHEEKRAANTDHVAVKCPDAETAAMLIDAGAAVKAPYFHRSWVQLDLPALAQDEARHRIAVSYDTIRRGLPRSVREAP</sequence>
<dbReference type="Pfam" id="PF04237">
    <property type="entry name" value="YjbR"/>
    <property type="match status" value="1"/>
</dbReference>
<accession>A0A858SS31</accession>
<reference evidence="1 2" key="1">
    <citation type="submission" date="2020-02" db="EMBL/GenBank/DDBJ databases">
        <title>Genome sequence of Roseobacter ponti.</title>
        <authorList>
            <person name="Hollensteiner J."/>
            <person name="Schneider D."/>
            <person name="Poehlein A."/>
            <person name="Daniel R."/>
        </authorList>
    </citation>
    <scope>NUCLEOTIDE SEQUENCE [LARGE SCALE GENOMIC DNA]</scope>
    <source>
        <strain evidence="1 2">DSM 106830</strain>
    </source>
</reference>
<dbReference type="KEGG" id="rpon:G3256_11265"/>
<dbReference type="Gene3D" id="3.90.1150.30">
    <property type="match status" value="1"/>
</dbReference>
<name>A0A858SS31_9RHOB</name>
<dbReference type="Proteomes" id="UP000503308">
    <property type="component" value="Chromosome"/>
</dbReference>